<keyword evidence="7" id="KW-0472">Membrane</keyword>
<dbReference type="FunFam" id="1.10.287.130:FF:000001">
    <property type="entry name" value="Two-component sensor histidine kinase"/>
    <property type="match status" value="1"/>
</dbReference>
<dbReference type="EC" id="2.7.13.3" evidence="2"/>
<dbReference type="PRINTS" id="PR00344">
    <property type="entry name" value="BCTRLSENSOR"/>
</dbReference>
<feature type="coiled-coil region" evidence="8">
    <location>
        <begin position="17"/>
        <end position="51"/>
    </location>
</feature>
<dbReference type="Proteomes" id="UP000000755">
    <property type="component" value="Chromosome"/>
</dbReference>
<dbReference type="PROSITE" id="PS50113">
    <property type="entry name" value="PAC"/>
    <property type="match status" value="1"/>
</dbReference>
<dbReference type="PANTHER" id="PTHR43711">
    <property type="entry name" value="TWO-COMPONENT HISTIDINE KINASE"/>
    <property type="match status" value="1"/>
</dbReference>
<comment type="catalytic activity">
    <reaction evidence="1">
        <text>ATP + protein L-histidine = ADP + protein N-phospho-L-histidine.</text>
        <dbReference type="EC" id="2.7.13.3"/>
    </reaction>
</comment>
<dbReference type="Gene3D" id="3.30.565.10">
    <property type="entry name" value="Histidine kinase-like ATPase, C-terminal domain"/>
    <property type="match status" value="1"/>
</dbReference>
<keyword evidence="4 12" id="KW-0808">Transferase</keyword>
<feature type="domain" description="PAC" evidence="11">
    <location>
        <begin position="384"/>
        <end position="436"/>
    </location>
</feature>
<name>A0M1V7_CHRFK</name>
<dbReference type="InterPro" id="IPR003661">
    <property type="entry name" value="HisK_dim/P_dom"/>
</dbReference>
<dbReference type="Pfam" id="PF00512">
    <property type="entry name" value="HisKA"/>
    <property type="match status" value="1"/>
</dbReference>
<evidence type="ECO:0000256" key="8">
    <source>
        <dbReference type="SAM" id="Coils"/>
    </source>
</evidence>
<dbReference type="InterPro" id="IPR035965">
    <property type="entry name" value="PAS-like_dom_sf"/>
</dbReference>
<feature type="domain" description="PAS" evidence="10">
    <location>
        <begin position="311"/>
        <end position="381"/>
    </location>
</feature>
<dbReference type="SUPFAM" id="SSF55874">
    <property type="entry name" value="ATPase domain of HSP90 chaperone/DNA topoisomerase II/histidine kinase"/>
    <property type="match status" value="1"/>
</dbReference>
<dbReference type="Pfam" id="PF02518">
    <property type="entry name" value="HATPase_c"/>
    <property type="match status" value="1"/>
</dbReference>
<feature type="domain" description="Histidine kinase" evidence="9">
    <location>
        <begin position="440"/>
        <end position="660"/>
    </location>
</feature>
<dbReference type="SMART" id="SM00387">
    <property type="entry name" value="HATPase_c"/>
    <property type="match status" value="1"/>
</dbReference>
<dbReference type="PANTHER" id="PTHR43711:SF26">
    <property type="entry name" value="SENSOR HISTIDINE KINASE RCSC"/>
    <property type="match status" value="1"/>
</dbReference>
<evidence type="ECO:0000256" key="3">
    <source>
        <dbReference type="ARBA" id="ARBA00022553"/>
    </source>
</evidence>
<dbReference type="SUPFAM" id="SSF55785">
    <property type="entry name" value="PYP-like sensor domain (PAS domain)"/>
    <property type="match status" value="3"/>
</dbReference>
<dbReference type="InterPro" id="IPR000700">
    <property type="entry name" value="PAS-assoc_C"/>
</dbReference>
<protein>
    <recommendedName>
        <fullName evidence="2">histidine kinase</fullName>
        <ecNumber evidence="2">2.7.13.3</ecNumber>
    </recommendedName>
</protein>
<dbReference type="NCBIfam" id="TIGR00229">
    <property type="entry name" value="sensory_box"/>
    <property type="match status" value="1"/>
</dbReference>
<dbReference type="Pfam" id="PF08447">
    <property type="entry name" value="PAS_3"/>
    <property type="match status" value="1"/>
</dbReference>
<evidence type="ECO:0000256" key="6">
    <source>
        <dbReference type="ARBA" id="ARBA00023012"/>
    </source>
</evidence>
<dbReference type="Gene3D" id="1.10.287.130">
    <property type="match status" value="1"/>
</dbReference>
<dbReference type="InterPro" id="IPR036890">
    <property type="entry name" value="HATPase_C_sf"/>
</dbReference>
<dbReference type="eggNOG" id="COG5002">
    <property type="taxonomic scope" value="Bacteria"/>
</dbReference>
<dbReference type="InterPro" id="IPR013655">
    <property type="entry name" value="PAS_fold_3"/>
</dbReference>
<dbReference type="HOGENOM" id="CLU_000445_114_71_10"/>
<keyword evidence="8" id="KW-0175">Coiled coil</keyword>
<keyword evidence="5 12" id="KW-0418">Kinase</keyword>
<evidence type="ECO:0000259" key="10">
    <source>
        <dbReference type="PROSITE" id="PS50112"/>
    </source>
</evidence>
<dbReference type="InterPro" id="IPR013656">
    <property type="entry name" value="PAS_4"/>
</dbReference>
<dbReference type="SUPFAM" id="SSF47384">
    <property type="entry name" value="Homodimeric domain of signal transducing histidine kinase"/>
    <property type="match status" value="1"/>
</dbReference>
<accession>A0M1V7</accession>
<dbReference type="CDD" id="cd00082">
    <property type="entry name" value="HisKA"/>
    <property type="match status" value="1"/>
</dbReference>
<evidence type="ECO:0000256" key="4">
    <source>
        <dbReference type="ARBA" id="ARBA00022679"/>
    </source>
</evidence>
<evidence type="ECO:0000313" key="13">
    <source>
        <dbReference type="Proteomes" id="UP000000755"/>
    </source>
</evidence>
<dbReference type="SMART" id="SM00388">
    <property type="entry name" value="HisKA"/>
    <property type="match status" value="1"/>
</dbReference>
<dbReference type="InterPro" id="IPR003594">
    <property type="entry name" value="HATPase_dom"/>
</dbReference>
<dbReference type="AlphaFoldDB" id="A0M1V7"/>
<evidence type="ECO:0000313" key="12">
    <source>
        <dbReference type="EMBL" id="CAL66602.1"/>
    </source>
</evidence>
<dbReference type="GO" id="GO:0000155">
    <property type="term" value="F:phosphorelay sensor kinase activity"/>
    <property type="evidence" value="ECO:0007669"/>
    <property type="project" value="InterPro"/>
</dbReference>
<dbReference type="CDD" id="cd00130">
    <property type="entry name" value="PAS"/>
    <property type="match status" value="1"/>
</dbReference>
<keyword evidence="6" id="KW-0902">Two-component regulatory system</keyword>
<proteinExistence type="predicted"/>
<evidence type="ECO:0000256" key="5">
    <source>
        <dbReference type="ARBA" id="ARBA00022777"/>
    </source>
</evidence>
<dbReference type="FunFam" id="3.30.565.10:FF:000006">
    <property type="entry name" value="Sensor histidine kinase WalK"/>
    <property type="match status" value="1"/>
</dbReference>
<dbReference type="PROSITE" id="PS50112">
    <property type="entry name" value="PAS"/>
    <property type="match status" value="1"/>
</dbReference>
<dbReference type="InterPro" id="IPR050736">
    <property type="entry name" value="Sensor_HK_Regulatory"/>
</dbReference>
<dbReference type="Gene3D" id="3.30.450.20">
    <property type="entry name" value="PAS domain"/>
    <property type="match status" value="3"/>
</dbReference>
<evidence type="ECO:0000259" key="9">
    <source>
        <dbReference type="PROSITE" id="PS50109"/>
    </source>
</evidence>
<dbReference type="InterPro" id="IPR036097">
    <property type="entry name" value="HisK_dim/P_sf"/>
</dbReference>
<evidence type="ECO:0000256" key="2">
    <source>
        <dbReference type="ARBA" id="ARBA00012438"/>
    </source>
</evidence>
<dbReference type="EMBL" id="CU207366">
    <property type="protein sequence ID" value="CAL66602.1"/>
    <property type="molecule type" value="Genomic_DNA"/>
</dbReference>
<dbReference type="PROSITE" id="PS50109">
    <property type="entry name" value="HIS_KIN"/>
    <property type="match status" value="1"/>
</dbReference>
<dbReference type="KEGG" id="gfo:GFO_1629"/>
<dbReference type="InterPro" id="IPR004358">
    <property type="entry name" value="Sig_transdc_His_kin-like_C"/>
</dbReference>
<evidence type="ECO:0000259" key="11">
    <source>
        <dbReference type="PROSITE" id="PS50113"/>
    </source>
</evidence>
<dbReference type="InterPro" id="IPR005467">
    <property type="entry name" value="His_kinase_dom"/>
</dbReference>
<dbReference type="Pfam" id="PF08448">
    <property type="entry name" value="PAS_4"/>
    <property type="match status" value="2"/>
</dbReference>
<reference evidence="12 13" key="1">
    <citation type="journal article" date="2006" name="Environ. Microbiol.">
        <title>Whole genome analysis of the marine Bacteroidetes'Gramella forsetii' reveals adaptations to degradation of polymeric organic matter.</title>
        <authorList>
            <person name="Bauer M."/>
            <person name="Kube M."/>
            <person name="Teeling H."/>
            <person name="Richter M."/>
            <person name="Lombardot T."/>
            <person name="Allers E."/>
            <person name="Wuerdemann C.A."/>
            <person name="Quast C."/>
            <person name="Kuhl H."/>
            <person name="Knaust F."/>
            <person name="Woebken D."/>
            <person name="Bischof K."/>
            <person name="Mussmann M."/>
            <person name="Choudhuri J.V."/>
            <person name="Meyer F."/>
            <person name="Reinhardt R."/>
            <person name="Amann R.I."/>
            <person name="Gloeckner F.O."/>
        </authorList>
    </citation>
    <scope>NUCLEOTIDE SEQUENCE [LARGE SCALE GENOMIC DNA]</scope>
    <source>
        <strain evidence="12 13">KT0803</strain>
    </source>
</reference>
<evidence type="ECO:0000256" key="7">
    <source>
        <dbReference type="ARBA" id="ARBA00023136"/>
    </source>
</evidence>
<dbReference type="STRING" id="411154.GFO_1629"/>
<gene>
    <name evidence="12" type="ordered locus">GFO_1629</name>
</gene>
<dbReference type="InterPro" id="IPR000014">
    <property type="entry name" value="PAS"/>
</dbReference>
<sequence length="660" mass="75888">MVFKRSKCPHMEKDLRIQELEKQLIENQKTISGLQDVSKDLEIENATLKNKVYSFKELIYSSPSMITLLRGKDLIIEIANRPILDFWQKDENIIGKSLLEAHPDIKEQGLEQLLLEVMDSGEARYGYELPVYITRKNQKELSYFNFVYQPQKNIAGKLSGVAVMAQEVTPKAIFHKKIEESEYKYRELIHSSNSLIAILKGEDMIVEIANDAIKKVWGKGSDVEGKPLFEVLPEMVEQGMPAIFKNVLDSGKAYSAQEKLINHLQDDEMRPGYFDFIYQPQKNIRGEIDGVAVIANDVTNQGLLNQKIKESEKELRDLVNFMPLKVCMTNAKGVPVFYNNSWRNYTGKSIEELLSKSWMSLIHPDNREKVEMVARKSLETGSDIDLEFKIFDANGQAKWHLNRATAIRNEEGEITSWITSSTEIQKLKDEENRKEGFLKLVSHELKTPVTSIKGYVQLLLTMLPEANQENGELPVKPYLNRIETQVERLIRLISEMLDLSRIEHNEMELKKEKFSLNHHVEEIIEDISYSNKEVQIELKHHCECDVIADKDRIGQVIINFITNALKYSPEDNRVEVTVYNKTENEVAVSVKDFGIGIEKKEINKIFKRFYRVSGNRDETYAGFGIGLYLSNEIVKRHNGKIVVNSEFGIGSEFIFVLPLN</sequence>
<evidence type="ECO:0000256" key="1">
    <source>
        <dbReference type="ARBA" id="ARBA00000085"/>
    </source>
</evidence>
<organism evidence="12 13">
    <name type="scientific">Christiangramia forsetii (strain DSM 17595 / CGMCC 1.15422 / KT0803)</name>
    <name type="common">Gramella forsetii</name>
    <dbReference type="NCBI Taxonomy" id="411154"/>
    <lineage>
        <taxon>Bacteria</taxon>
        <taxon>Pseudomonadati</taxon>
        <taxon>Bacteroidota</taxon>
        <taxon>Flavobacteriia</taxon>
        <taxon>Flavobacteriales</taxon>
        <taxon>Flavobacteriaceae</taxon>
        <taxon>Christiangramia</taxon>
    </lineage>
</organism>
<keyword evidence="3" id="KW-0597">Phosphoprotein</keyword>
<dbReference type="SMART" id="SM00091">
    <property type="entry name" value="PAS"/>
    <property type="match status" value="3"/>
</dbReference>